<dbReference type="InterPro" id="IPR038050">
    <property type="entry name" value="Neuro_actylchol_rec"/>
</dbReference>
<dbReference type="Gene3D" id="1.20.58.390">
    <property type="entry name" value="Neurotransmitter-gated ion-channel transmembrane domain"/>
    <property type="match status" value="1"/>
</dbReference>
<dbReference type="PRINTS" id="PR00253">
    <property type="entry name" value="GABAARECEPTR"/>
</dbReference>
<dbReference type="GO" id="GO:0016020">
    <property type="term" value="C:membrane"/>
    <property type="evidence" value="ECO:0007669"/>
    <property type="project" value="InterPro"/>
</dbReference>
<evidence type="ECO:0000259" key="1">
    <source>
        <dbReference type="Pfam" id="PF02932"/>
    </source>
</evidence>
<dbReference type="AlphaFoldDB" id="F1LEZ9"/>
<dbReference type="InterPro" id="IPR006028">
    <property type="entry name" value="GABAA/Glycine_rcpt"/>
</dbReference>
<dbReference type="GO" id="GO:0005230">
    <property type="term" value="F:extracellular ligand-gated monoatomic ion channel activity"/>
    <property type="evidence" value="ECO:0007669"/>
    <property type="project" value="UniProtKB-ARBA"/>
</dbReference>
<feature type="domain" description="Neurotransmitter-gated ion-channel transmembrane" evidence="1">
    <location>
        <begin position="25"/>
        <end position="73"/>
    </location>
</feature>
<dbReference type="SUPFAM" id="SSF90112">
    <property type="entry name" value="Neurotransmitter-gated ion-channel transmembrane pore"/>
    <property type="match status" value="1"/>
</dbReference>
<accession>F1LEZ9</accession>
<proteinExistence type="evidence at transcript level"/>
<name>F1LEZ9_ASCSU</name>
<dbReference type="InterPro" id="IPR036719">
    <property type="entry name" value="Neuro-gated_channel_TM_sf"/>
</dbReference>
<dbReference type="Pfam" id="PF02932">
    <property type="entry name" value="Neur_chan_memb"/>
    <property type="match status" value="1"/>
</dbReference>
<evidence type="ECO:0000313" key="2">
    <source>
        <dbReference type="EMBL" id="ADY48703.1"/>
    </source>
</evidence>
<protein>
    <submittedName>
        <fullName evidence="2">Glutamate-gated chloride channel subunit beta</fullName>
    </submittedName>
</protein>
<reference evidence="2" key="1">
    <citation type="journal article" date="2011" name="Genome Res.">
        <title>Deep small RNA sequencing from the nematode Ascaris reveals conservation, functional diversification, and novel developmental profiles.</title>
        <authorList>
            <person name="Wang J."/>
            <person name="Czech B."/>
            <person name="Crunk A."/>
            <person name="Wallace A."/>
            <person name="Mitreva M."/>
            <person name="Hannon G.J."/>
            <person name="Davis R.E."/>
        </authorList>
    </citation>
    <scope>NUCLEOTIDE SEQUENCE</scope>
</reference>
<organism evidence="2">
    <name type="scientific">Ascaris suum</name>
    <name type="common">Pig roundworm</name>
    <name type="synonym">Ascaris lumbricoides</name>
    <dbReference type="NCBI Taxonomy" id="6253"/>
    <lineage>
        <taxon>Eukaryota</taxon>
        <taxon>Metazoa</taxon>
        <taxon>Ecdysozoa</taxon>
        <taxon>Nematoda</taxon>
        <taxon>Chromadorea</taxon>
        <taxon>Rhabditida</taxon>
        <taxon>Spirurina</taxon>
        <taxon>Ascaridomorpha</taxon>
        <taxon>Ascaridoidea</taxon>
        <taxon>Ascarididae</taxon>
        <taxon>Ascaris</taxon>
    </lineage>
</organism>
<sequence>MIALADSIHRHDVQNARSLDDKYTMIVIVSWVSFWIDMHSTAGRIALGVTTLLTMTTLQSSINAKLPPVSYVKKWSTSGLELVKLSYLAPCSNMPLFPIKIVAYNKRKQNVKR</sequence>
<dbReference type="InterPro" id="IPR006029">
    <property type="entry name" value="Neurotrans-gated_channel_TM"/>
</dbReference>
<dbReference type="GO" id="GO:0004888">
    <property type="term" value="F:transmembrane signaling receptor activity"/>
    <property type="evidence" value="ECO:0007669"/>
    <property type="project" value="InterPro"/>
</dbReference>
<dbReference type="EMBL" id="JI182114">
    <property type="protein sequence ID" value="ADY48703.1"/>
    <property type="molecule type" value="mRNA"/>
</dbReference>